<keyword evidence="2" id="KW-1003">Cell membrane</keyword>
<name>A0ABT1Y1C5_9FIRM</name>
<feature type="transmembrane region" description="Helical" evidence="6">
    <location>
        <begin position="366"/>
        <end position="391"/>
    </location>
</feature>
<evidence type="ECO:0000256" key="4">
    <source>
        <dbReference type="ARBA" id="ARBA00022989"/>
    </source>
</evidence>
<organism evidence="7 8">
    <name type="scientific">Dehalobacterium formicoaceticum</name>
    <dbReference type="NCBI Taxonomy" id="51515"/>
    <lineage>
        <taxon>Bacteria</taxon>
        <taxon>Bacillati</taxon>
        <taxon>Bacillota</taxon>
        <taxon>Clostridia</taxon>
        <taxon>Eubacteriales</taxon>
        <taxon>Peptococcaceae</taxon>
        <taxon>Dehalobacterium</taxon>
    </lineage>
</organism>
<comment type="subcellular location">
    <subcellularLocation>
        <location evidence="1">Cell membrane</location>
        <topology evidence="1">Multi-pass membrane protein</topology>
    </subcellularLocation>
</comment>
<sequence>MQEKAQLERNLKPSNVWALALGSIIGFGCFVLPGDWMRIAGPLGAAIGLALGGLLMMVIGNSYGFMVKTIPVAGGEFAYSYSTFGRYHAYFCGWLLSLGYFSIVPINATAIPILGQFILPDIFSQYYLYTIAGWDVHLADVVVASVAILFFGYMNYRGADVVGQFQLLMVVILVGSVFLLAGGAVISPGATFSNWQPLFAPGNSAIAGILAIVAISPWLFVGFDTIPQAAEEFNFSPKQGRNLIFLAIFFGAIMYVLVTLSTAIAHPWQELLGASPIWATGQAMTDMLGPIGLAILVAGVLMGIFTGINGFYMASSRLLFGMSRAKILPEWFSKIHPKHNTPSNAVLFVMVIALIAPWFGRAVISWIVDMCAVGTAVGYGYTAFSAYILSGKAGNEEDRKGRAFHLFGSLASLTFLVLLLVPGMPAFLSIPSWVALGVWLGLGAIFYLVKVGEYKKIPDNELDQLILGENAQAIRKNFNGKANAKISVAPKQGRTR</sequence>
<dbReference type="InterPro" id="IPR050367">
    <property type="entry name" value="APC_superfamily"/>
</dbReference>
<dbReference type="EMBL" id="JANPWE010000001">
    <property type="protein sequence ID" value="MCR6544667.1"/>
    <property type="molecule type" value="Genomic_DNA"/>
</dbReference>
<evidence type="ECO:0000256" key="3">
    <source>
        <dbReference type="ARBA" id="ARBA00022692"/>
    </source>
</evidence>
<dbReference type="PANTHER" id="PTHR42770:SF7">
    <property type="entry name" value="MEMBRANE PROTEIN"/>
    <property type="match status" value="1"/>
</dbReference>
<feature type="transmembrane region" description="Helical" evidence="6">
    <location>
        <begin position="288"/>
        <end position="314"/>
    </location>
</feature>
<keyword evidence="8" id="KW-1185">Reference proteome</keyword>
<proteinExistence type="predicted"/>
<dbReference type="InterPro" id="IPR002293">
    <property type="entry name" value="AA/rel_permease1"/>
</dbReference>
<feature type="transmembrane region" description="Helical" evidence="6">
    <location>
        <begin position="430"/>
        <end position="449"/>
    </location>
</feature>
<dbReference type="Proteomes" id="UP001524944">
    <property type="component" value="Unassembled WGS sequence"/>
</dbReference>
<dbReference type="Pfam" id="PF13520">
    <property type="entry name" value="AA_permease_2"/>
    <property type="match status" value="1"/>
</dbReference>
<dbReference type="RefSeq" id="WP_089612582.1">
    <property type="nucleotide sequence ID" value="NZ_CP022121.1"/>
</dbReference>
<feature type="transmembrane region" description="Helical" evidence="6">
    <location>
        <begin position="165"/>
        <end position="185"/>
    </location>
</feature>
<evidence type="ECO:0000256" key="2">
    <source>
        <dbReference type="ARBA" id="ARBA00022475"/>
    </source>
</evidence>
<feature type="transmembrane region" description="Helical" evidence="6">
    <location>
        <begin position="39"/>
        <end position="59"/>
    </location>
</feature>
<evidence type="ECO:0000256" key="1">
    <source>
        <dbReference type="ARBA" id="ARBA00004651"/>
    </source>
</evidence>
<dbReference type="PIRSF" id="PIRSF006060">
    <property type="entry name" value="AA_transporter"/>
    <property type="match status" value="1"/>
</dbReference>
<accession>A0ABT1Y1C5</accession>
<feature type="transmembrane region" description="Helical" evidence="6">
    <location>
        <begin position="126"/>
        <end position="153"/>
    </location>
</feature>
<dbReference type="PROSITE" id="PS51257">
    <property type="entry name" value="PROKAR_LIPOPROTEIN"/>
    <property type="match status" value="1"/>
</dbReference>
<evidence type="ECO:0000313" key="8">
    <source>
        <dbReference type="Proteomes" id="UP001524944"/>
    </source>
</evidence>
<feature type="transmembrane region" description="Helical" evidence="6">
    <location>
        <begin position="89"/>
        <end position="114"/>
    </location>
</feature>
<dbReference type="PANTHER" id="PTHR42770">
    <property type="entry name" value="AMINO ACID TRANSPORTER-RELATED"/>
    <property type="match status" value="1"/>
</dbReference>
<feature type="transmembrane region" description="Helical" evidence="6">
    <location>
        <begin position="205"/>
        <end position="223"/>
    </location>
</feature>
<evidence type="ECO:0000256" key="6">
    <source>
        <dbReference type="SAM" id="Phobius"/>
    </source>
</evidence>
<evidence type="ECO:0000256" key="5">
    <source>
        <dbReference type="ARBA" id="ARBA00023136"/>
    </source>
</evidence>
<feature type="transmembrane region" description="Helical" evidence="6">
    <location>
        <begin position="243"/>
        <end position="268"/>
    </location>
</feature>
<protein>
    <submittedName>
        <fullName evidence="7">APC family permease</fullName>
    </submittedName>
</protein>
<reference evidence="7 8" key="1">
    <citation type="submission" date="2022-08" db="EMBL/GenBank/DDBJ databases">
        <title>Proteogenomics of the novel Dehalobacterium formicoaceticum strain EZ94 highlights a key role of methyltransferases during anaerobic dichloromethane degradation.</title>
        <authorList>
            <person name="Wasmund K."/>
        </authorList>
    </citation>
    <scope>NUCLEOTIDE SEQUENCE [LARGE SCALE GENOMIC DNA]</scope>
    <source>
        <strain evidence="7 8">EZ94</strain>
    </source>
</reference>
<dbReference type="Gene3D" id="1.20.1740.10">
    <property type="entry name" value="Amino acid/polyamine transporter I"/>
    <property type="match status" value="1"/>
</dbReference>
<evidence type="ECO:0000313" key="7">
    <source>
        <dbReference type="EMBL" id="MCR6544667.1"/>
    </source>
</evidence>
<comment type="caution">
    <text evidence="7">The sequence shown here is derived from an EMBL/GenBank/DDBJ whole genome shotgun (WGS) entry which is preliminary data.</text>
</comment>
<feature type="transmembrane region" description="Helical" evidence="6">
    <location>
        <begin position="16"/>
        <end position="33"/>
    </location>
</feature>
<gene>
    <name evidence="7" type="ORF">NVS47_03910</name>
</gene>
<keyword evidence="3 6" id="KW-0812">Transmembrane</keyword>
<keyword evidence="5 6" id="KW-0472">Membrane</keyword>
<feature type="transmembrane region" description="Helical" evidence="6">
    <location>
        <begin position="343"/>
        <end position="360"/>
    </location>
</feature>
<feature type="transmembrane region" description="Helical" evidence="6">
    <location>
        <begin position="403"/>
        <end position="424"/>
    </location>
</feature>
<keyword evidence="4 6" id="KW-1133">Transmembrane helix</keyword>